<proteinExistence type="predicted"/>
<dbReference type="AlphaFoldDB" id="A0A8X6J3B1"/>
<dbReference type="OrthoDB" id="8825892at2759"/>
<evidence type="ECO:0000313" key="2">
    <source>
        <dbReference type="Proteomes" id="UP000887116"/>
    </source>
</evidence>
<evidence type="ECO:0000313" key="1">
    <source>
        <dbReference type="EMBL" id="GFR08123.1"/>
    </source>
</evidence>
<keyword evidence="2" id="KW-1185">Reference proteome</keyword>
<comment type="caution">
    <text evidence="1">The sequence shown here is derived from an EMBL/GenBank/DDBJ whole genome shotgun (WGS) entry which is preliminary data.</text>
</comment>
<accession>A0A8X6J3B1</accession>
<reference evidence="1" key="1">
    <citation type="submission" date="2020-07" db="EMBL/GenBank/DDBJ databases">
        <title>Multicomponent nature underlies the extraordinary mechanical properties of spider dragline silk.</title>
        <authorList>
            <person name="Kono N."/>
            <person name="Nakamura H."/>
            <person name="Mori M."/>
            <person name="Yoshida Y."/>
            <person name="Ohtoshi R."/>
            <person name="Malay A.D."/>
            <person name="Moran D.A.P."/>
            <person name="Tomita M."/>
            <person name="Numata K."/>
            <person name="Arakawa K."/>
        </authorList>
    </citation>
    <scope>NUCLEOTIDE SEQUENCE</scope>
</reference>
<protein>
    <submittedName>
        <fullName evidence="1">Uncharacterized protein</fullName>
    </submittedName>
</protein>
<dbReference type="Proteomes" id="UP000887116">
    <property type="component" value="Unassembled WGS sequence"/>
</dbReference>
<name>A0A8X6J3B1_TRICU</name>
<dbReference type="EMBL" id="BMAO01036123">
    <property type="protein sequence ID" value="GFR08123.1"/>
    <property type="molecule type" value="Genomic_DNA"/>
</dbReference>
<gene>
    <name evidence="1" type="ORF">TNCT_378841</name>
</gene>
<organism evidence="1 2">
    <name type="scientific">Trichonephila clavata</name>
    <name type="common">Joro spider</name>
    <name type="synonym">Nephila clavata</name>
    <dbReference type="NCBI Taxonomy" id="2740835"/>
    <lineage>
        <taxon>Eukaryota</taxon>
        <taxon>Metazoa</taxon>
        <taxon>Ecdysozoa</taxon>
        <taxon>Arthropoda</taxon>
        <taxon>Chelicerata</taxon>
        <taxon>Arachnida</taxon>
        <taxon>Araneae</taxon>
        <taxon>Araneomorphae</taxon>
        <taxon>Entelegynae</taxon>
        <taxon>Araneoidea</taxon>
        <taxon>Nephilidae</taxon>
        <taxon>Trichonephila</taxon>
    </lineage>
</organism>
<sequence>MDYIKHNSWLLSVNILGKPPPSLTWWRGSLIDDHLVVTSSLLSERAGGDPFRKGLMAEICVKRPTTYPSGSRCHWI</sequence>